<evidence type="ECO:0000313" key="1">
    <source>
        <dbReference type="EMBL" id="CAG8690184.1"/>
    </source>
</evidence>
<organism evidence="1 2">
    <name type="scientific">Scutellospora calospora</name>
    <dbReference type="NCBI Taxonomy" id="85575"/>
    <lineage>
        <taxon>Eukaryota</taxon>
        <taxon>Fungi</taxon>
        <taxon>Fungi incertae sedis</taxon>
        <taxon>Mucoromycota</taxon>
        <taxon>Glomeromycotina</taxon>
        <taxon>Glomeromycetes</taxon>
        <taxon>Diversisporales</taxon>
        <taxon>Gigasporaceae</taxon>
        <taxon>Scutellospora</taxon>
    </lineage>
</organism>
<name>A0ACA9P558_9GLOM</name>
<gene>
    <name evidence="1" type="ORF">SCALOS_LOCUS10097</name>
</gene>
<reference evidence="1" key="1">
    <citation type="submission" date="2021-06" db="EMBL/GenBank/DDBJ databases">
        <authorList>
            <person name="Kallberg Y."/>
            <person name="Tangrot J."/>
            <person name="Rosling A."/>
        </authorList>
    </citation>
    <scope>NUCLEOTIDE SEQUENCE</scope>
    <source>
        <strain evidence="1">AU212A</strain>
    </source>
</reference>
<dbReference type="Proteomes" id="UP000789860">
    <property type="component" value="Unassembled WGS sequence"/>
</dbReference>
<feature type="non-terminal residue" evidence="1">
    <location>
        <position position="83"/>
    </location>
</feature>
<keyword evidence="2" id="KW-1185">Reference proteome</keyword>
<evidence type="ECO:0000313" key="2">
    <source>
        <dbReference type="Proteomes" id="UP000789860"/>
    </source>
</evidence>
<comment type="caution">
    <text evidence="1">The sequence shown here is derived from an EMBL/GenBank/DDBJ whole genome shotgun (WGS) entry which is preliminary data.</text>
</comment>
<protein>
    <submittedName>
        <fullName evidence="1">10294_t:CDS:1</fullName>
    </submittedName>
</protein>
<dbReference type="EMBL" id="CAJVPM010035478">
    <property type="protein sequence ID" value="CAG8690184.1"/>
    <property type="molecule type" value="Genomic_DNA"/>
</dbReference>
<proteinExistence type="predicted"/>
<sequence length="83" mass="9965">MNDLSSFDTDYDYNSFINAYIDNNNIYMNYETSDNDIYMNYNDKERVIEEDKSDLEYEYEENTVPIYSLAKDQNGLNVIVKRK</sequence>
<accession>A0ACA9P558</accession>